<evidence type="ECO:0000256" key="2">
    <source>
        <dbReference type="ARBA" id="ARBA00023125"/>
    </source>
</evidence>
<dbReference type="STRING" id="58117.SAMN05421833_1179"/>
<dbReference type="Proteomes" id="UP000186096">
    <property type="component" value="Unassembled WGS sequence"/>
</dbReference>
<dbReference type="GO" id="GO:0043565">
    <property type="term" value="F:sequence-specific DNA binding"/>
    <property type="evidence" value="ECO:0007669"/>
    <property type="project" value="InterPro"/>
</dbReference>
<dbReference type="InterPro" id="IPR002818">
    <property type="entry name" value="DJ-1/PfpI"/>
</dbReference>
<reference evidence="7" key="1">
    <citation type="submission" date="2017-01" db="EMBL/GenBank/DDBJ databases">
        <authorList>
            <person name="Varghese N."/>
            <person name="Submissions S."/>
        </authorList>
    </citation>
    <scope>NUCLEOTIDE SEQUENCE [LARGE SCALE GENOMIC DNA]</scope>
    <source>
        <strain evidence="7">ATCC 12950</strain>
    </source>
</reference>
<evidence type="ECO:0000256" key="3">
    <source>
        <dbReference type="ARBA" id="ARBA00023163"/>
    </source>
</evidence>
<dbReference type="SUPFAM" id="SSF46689">
    <property type="entry name" value="Homeodomain-like"/>
    <property type="match status" value="2"/>
</dbReference>
<keyword evidence="7" id="KW-1185">Reference proteome</keyword>
<dbReference type="PANTHER" id="PTHR43130">
    <property type="entry name" value="ARAC-FAMILY TRANSCRIPTIONAL REGULATOR"/>
    <property type="match status" value="1"/>
</dbReference>
<dbReference type="CDD" id="cd03137">
    <property type="entry name" value="GATase1_AraC_1"/>
    <property type="match status" value="1"/>
</dbReference>
<name>A0A1N7E999_9ACTN</name>
<gene>
    <name evidence="6" type="ORF">SAMN05421833_1179</name>
</gene>
<organism evidence="6 7">
    <name type="scientific">Microbispora rosea</name>
    <dbReference type="NCBI Taxonomy" id="58117"/>
    <lineage>
        <taxon>Bacteria</taxon>
        <taxon>Bacillati</taxon>
        <taxon>Actinomycetota</taxon>
        <taxon>Actinomycetes</taxon>
        <taxon>Streptosporangiales</taxon>
        <taxon>Streptosporangiaceae</taxon>
        <taxon>Microbispora</taxon>
    </lineage>
</organism>
<accession>A0A1N7E999</accession>
<dbReference type="Gene3D" id="1.10.10.60">
    <property type="entry name" value="Homeodomain-like"/>
    <property type="match status" value="1"/>
</dbReference>
<dbReference type="InterPro" id="IPR029062">
    <property type="entry name" value="Class_I_gatase-like"/>
</dbReference>
<dbReference type="InterPro" id="IPR009057">
    <property type="entry name" value="Homeodomain-like_sf"/>
</dbReference>
<dbReference type="SMART" id="SM00342">
    <property type="entry name" value="HTH_ARAC"/>
    <property type="match status" value="1"/>
</dbReference>
<sequence length="403" mass="43288">MTPAVRANAGPGVGRRADGAVEVALFTRVSLTGAPRADEWQNCRCPSKSCRYGERMRAVPGVVALAVTSDMPMFELSIACEIFGTDRSELADPWYELRLCAAQPGTTRTQNGFALHTPYDFHALTTADTVVVPAIPADAVLAGDTARMNVSGLPEALRAAHANGARIVSLCTGAFVLAAAGLLDERRATTHWMYTGILGARHPRVRVDPAVLYVDEGDVLTSAGRSAGIDLCLHLVRTDLGAEVANQVARRMVTPAHRPGGQAQYIEAPVPRCGDDGLAPVLQWALEHLHRQLTVAQMAAWASVSTRTLVRRFHAATGTTPLQWLHAQRLARARHLLETTDLPIEQVSRLCGMGTAGNLRHHFTRSAGVAPMDYRRAFHGRPARTVSADSLAPPRRADADCGG</sequence>
<dbReference type="Gene3D" id="3.40.50.880">
    <property type="match status" value="1"/>
</dbReference>
<dbReference type="AlphaFoldDB" id="A0A1N7E999"/>
<dbReference type="InterPro" id="IPR018062">
    <property type="entry name" value="HTH_AraC-typ_CS"/>
</dbReference>
<evidence type="ECO:0000259" key="5">
    <source>
        <dbReference type="PROSITE" id="PS01124"/>
    </source>
</evidence>
<keyword evidence="1" id="KW-0805">Transcription regulation</keyword>
<dbReference type="PROSITE" id="PS00041">
    <property type="entry name" value="HTH_ARAC_FAMILY_1"/>
    <property type="match status" value="1"/>
</dbReference>
<dbReference type="SUPFAM" id="SSF52317">
    <property type="entry name" value="Class I glutamine amidotransferase-like"/>
    <property type="match status" value="1"/>
</dbReference>
<dbReference type="PANTHER" id="PTHR43130:SF3">
    <property type="entry name" value="HTH-TYPE TRANSCRIPTIONAL REGULATOR RV1931C"/>
    <property type="match status" value="1"/>
</dbReference>
<evidence type="ECO:0000313" key="6">
    <source>
        <dbReference type="EMBL" id="SIR84599.1"/>
    </source>
</evidence>
<dbReference type="Pfam" id="PF01965">
    <property type="entry name" value="DJ-1_PfpI"/>
    <property type="match status" value="1"/>
</dbReference>
<dbReference type="EMBL" id="FTNI01000017">
    <property type="protein sequence ID" value="SIR84599.1"/>
    <property type="molecule type" value="Genomic_DNA"/>
</dbReference>
<feature type="region of interest" description="Disordered" evidence="4">
    <location>
        <begin position="383"/>
        <end position="403"/>
    </location>
</feature>
<dbReference type="Pfam" id="PF12833">
    <property type="entry name" value="HTH_18"/>
    <property type="match status" value="1"/>
</dbReference>
<evidence type="ECO:0000313" key="7">
    <source>
        <dbReference type="Proteomes" id="UP000186096"/>
    </source>
</evidence>
<dbReference type="InterPro" id="IPR018060">
    <property type="entry name" value="HTH_AraC"/>
</dbReference>
<protein>
    <submittedName>
        <fullName evidence="6">Transcriptional regulator GlxA family, contains an amidase domain and an AraC-type DNA-binding HTH domain</fullName>
    </submittedName>
</protein>
<feature type="domain" description="HTH araC/xylS-type" evidence="5">
    <location>
        <begin position="279"/>
        <end position="377"/>
    </location>
</feature>
<proteinExistence type="predicted"/>
<dbReference type="InterPro" id="IPR052158">
    <property type="entry name" value="INH-QAR"/>
</dbReference>
<evidence type="ECO:0000256" key="4">
    <source>
        <dbReference type="SAM" id="MobiDB-lite"/>
    </source>
</evidence>
<dbReference type="PROSITE" id="PS01124">
    <property type="entry name" value="HTH_ARAC_FAMILY_2"/>
    <property type="match status" value="1"/>
</dbReference>
<keyword evidence="2 6" id="KW-0238">DNA-binding</keyword>
<evidence type="ECO:0000256" key="1">
    <source>
        <dbReference type="ARBA" id="ARBA00023015"/>
    </source>
</evidence>
<keyword evidence="3" id="KW-0804">Transcription</keyword>
<dbReference type="GO" id="GO:0003700">
    <property type="term" value="F:DNA-binding transcription factor activity"/>
    <property type="evidence" value="ECO:0007669"/>
    <property type="project" value="InterPro"/>
</dbReference>